<protein>
    <recommendedName>
        <fullName evidence="2">Retrotransposon gag domain-containing protein</fullName>
    </recommendedName>
</protein>
<organism evidence="1">
    <name type="scientific">Vitis vinifera</name>
    <name type="common">Grape</name>
    <dbReference type="NCBI Taxonomy" id="29760"/>
    <lineage>
        <taxon>Eukaryota</taxon>
        <taxon>Viridiplantae</taxon>
        <taxon>Streptophyta</taxon>
        <taxon>Embryophyta</taxon>
        <taxon>Tracheophyta</taxon>
        <taxon>Spermatophyta</taxon>
        <taxon>Magnoliopsida</taxon>
        <taxon>eudicotyledons</taxon>
        <taxon>Gunneridae</taxon>
        <taxon>Pentapetalae</taxon>
        <taxon>rosids</taxon>
        <taxon>Vitales</taxon>
        <taxon>Vitaceae</taxon>
        <taxon>Viteae</taxon>
        <taxon>Vitis</taxon>
    </lineage>
</organism>
<gene>
    <name evidence="1" type="ORF">VITISV_004060</name>
</gene>
<dbReference type="EMBL" id="AM467608">
    <property type="protein sequence ID" value="CAN68212.1"/>
    <property type="molecule type" value="Genomic_DNA"/>
</dbReference>
<name>A5BQI6_VITVI</name>
<evidence type="ECO:0008006" key="2">
    <source>
        <dbReference type="Google" id="ProtNLM"/>
    </source>
</evidence>
<reference evidence="1" key="1">
    <citation type="journal article" date="2007" name="PLoS ONE">
        <title>The first genome sequence of an elite grapevine cultivar (Pinot noir Vitis vinifera L.): coping with a highly heterozygous genome.</title>
        <authorList>
            <person name="Velasco R."/>
            <person name="Zharkikh A."/>
            <person name="Troggio M."/>
            <person name="Cartwright D.A."/>
            <person name="Cestaro A."/>
            <person name="Pruss D."/>
            <person name="Pindo M."/>
            <person name="FitzGerald L.M."/>
            <person name="Vezzulli S."/>
            <person name="Reid J."/>
            <person name="Malacarne G."/>
            <person name="Iliev D."/>
            <person name="Coppola G."/>
            <person name="Wardell B."/>
            <person name="Micheletti D."/>
            <person name="Macalma T."/>
            <person name="Facci M."/>
            <person name="Mitchell J.T."/>
            <person name="Perazzolli M."/>
            <person name="Eldredge G."/>
            <person name="Gatto P."/>
            <person name="Oyzerski R."/>
            <person name="Moretto M."/>
            <person name="Gutin N."/>
            <person name="Stefanini M."/>
            <person name="Chen Y."/>
            <person name="Segala C."/>
            <person name="Davenport C."/>
            <person name="Dematte L."/>
            <person name="Mraz A."/>
            <person name="Battilana J."/>
            <person name="Stormo K."/>
            <person name="Costa F."/>
            <person name="Tao Q."/>
            <person name="Si-Ammour A."/>
            <person name="Harkins T."/>
            <person name="Lackey A."/>
            <person name="Perbost C."/>
            <person name="Taillon B."/>
            <person name="Stella A."/>
            <person name="Solovyev V."/>
            <person name="Fawcett J.A."/>
            <person name="Sterck L."/>
            <person name="Vandepoele K."/>
            <person name="Grando S.M."/>
            <person name="Toppo S."/>
            <person name="Moser C."/>
            <person name="Lanchbury J."/>
            <person name="Bogden R."/>
            <person name="Skolnick M."/>
            <person name="Sgaramella V."/>
            <person name="Bhatnagar S.K."/>
            <person name="Fontana P."/>
            <person name="Gutin A."/>
            <person name="Van de Peer Y."/>
            <person name="Salamini F."/>
            <person name="Viola R."/>
        </authorList>
    </citation>
    <scope>NUCLEOTIDE SEQUENCE</scope>
</reference>
<evidence type="ECO:0000313" key="1">
    <source>
        <dbReference type="EMBL" id="CAN68212.1"/>
    </source>
</evidence>
<sequence length="328" mass="36917">MLSTSFGSYIISYEPPRGFVVPKFTMYDGMSDPFDHIMHVRQLMTLNIGNDALMCKVFLTSLHDQVLSWCLPQNSNIELQENETLRDFMNQLGQLVLQVESYSMDAILQIFKQSISSSTLFLEPTTMDNLFRRADKYTMLEDDVRVGSQQVLVGRLKRYVCTTNGQKDETLEVVVPIPVSSTAPRVGTFIEESVRPVDDTITFLPIYLNRVLQPHEEALILKLGVDEFDLLRILVDPGSSTDLLQMLAYRQMGYSPSALENPGRLLSGFNGATTTSLGNVVLPVQANPITLSMQFSMLAALQWYQVALKSRHPVSKEAHSEPSNIREQ</sequence>
<proteinExistence type="predicted"/>
<accession>A5BQI6</accession>
<dbReference type="PANTHER" id="PTHR33240">
    <property type="entry name" value="OS08G0508500 PROTEIN"/>
    <property type="match status" value="1"/>
</dbReference>
<dbReference type="PANTHER" id="PTHR33240:SF8">
    <property type="entry name" value="OS03G0439900 PROTEIN"/>
    <property type="match status" value="1"/>
</dbReference>
<dbReference type="AlphaFoldDB" id="A5BQI6"/>